<dbReference type="Proteomes" id="UP000548425">
    <property type="component" value="Unassembled WGS sequence"/>
</dbReference>
<evidence type="ECO:0000313" key="2">
    <source>
        <dbReference type="Proteomes" id="UP000548425"/>
    </source>
</evidence>
<proteinExistence type="predicted"/>
<protein>
    <recommendedName>
        <fullName evidence="3">DUF4365 domain-containing protein</fullName>
    </recommendedName>
</protein>
<evidence type="ECO:0000313" key="1">
    <source>
        <dbReference type="EMBL" id="MBB6363552.1"/>
    </source>
</evidence>
<name>A0AAW3VF92_ACILW</name>
<accession>A0AAW3VF92</accession>
<comment type="caution">
    <text evidence="1">The sequence shown here is derived from an EMBL/GenBank/DDBJ whole genome shotgun (WGS) entry which is preliminary data.</text>
</comment>
<dbReference type="EMBL" id="JACHLA010000007">
    <property type="protein sequence ID" value="MBB6363552.1"/>
    <property type="molecule type" value="Genomic_DNA"/>
</dbReference>
<sequence>MALCHTFRNLSCLTWMQLEKARSIEHQILEETITDLLMVELKYNHLFNVYTKTFTRREEGINGADWEWWFVDSSGIKGIGFRVQAKIINFKTDSFEQLYYKSKNATISQTDKLISDALKINPPLIPIYCLYVQYDDHISGIDFWESLIQYLIYNCSKEHFGCSILSAFKVKDLKKKNLKHIAKLANHLIPWHYLVCPRANAKENKSLTERVDEFVKIKNFAPETKDFVDSYLRDIPPHISNILNRSYNENEIEDNQFYREDLRGILVIQDKN</sequence>
<dbReference type="RefSeq" id="WP_184413128.1">
    <property type="nucleotide sequence ID" value="NZ_JACHLA010000007.1"/>
</dbReference>
<evidence type="ECO:0008006" key="3">
    <source>
        <dbReference type="Google" id="ProtNLM"/>
    </source>
</evidence>
<dbReference type="AlphaFoldDB" id="A0AAW3VF92"/>
<reference evidence="1 2" key="1">
    <citation type="submission" date="2020-08" db="EMBL/GenBank/DDBJ databases">
        <title>Functional genomics of gut bacteria from endangered species of beetles.</title>
        <authorList>
            <person name="Carlos-Shanley C."/>
        </authorList>
    </citation>
    <scope>NUCLEOTIDE SEQUENCE [LARGE SCALE GENOMIC DNA]</scope>
    <source>
        <strain evidence="1 2">S00127</strain>
    </source>
</reference>
<dbReference type="Pfam" id="PF20320">
    <property type="entry name" value="DUF6615"/>
    <property type="match status" value="1"/>
</dbReference>
<organism evidence="1 2">
    <name type="scientific">Acinetobacter lwoffii</name>
    <dbReference type="NCBI Taxonomy" id="28090"/>
    <lineage>
        <taxon>Bacteria</taxon>
        <taxon>Pseudomonadati</taxon>
        <taxon>Pseudomonadota</taxon>
        <taxon>Gammaproteobacteria</taxon>
        <taxon>Moraxellales</taxon>
        <taxon>Moraxellaceae</taxon>
        <taxon>Acinetobacter</taxon>
    </lineage>
</organism>
<dbReference type="InterPro" id="IPR046723">
    <property type="entry name" value="DUF6615"/>
</dbReference>
<gene>
    <name evidence="1" type="ORF">HNP34_001692</name>
</gene>